<keyword evidence="5" id="KW-1185">Reference proteome</keyword>
<dbReference type="EMBL" id="JAIGNO010000006">
    <property type="protein sequence ID" value="MBX7483001.1"/>
    <property type="molecule type" value="Genomic_DNA"/>
</dbReference>
<evidence type="ECO:0000256" key="1">
    <source>
        <dbReference type="ARBA" id="ARBA00004613"/>
    </source>
</evidence>
<dbReference type="PANTHER" id="PTHR10009">
    <property type="entry name" value="PROTEIN YELLOW-RELATED"/>
    <property type="match status" value="1"/>
</dbReference>
<comment type="caution">
    <text evidence="4">The sequence shown here is derived from an EMBL/GenBank/DDBJ whole genome shotgun (WGS) entry which is preliminary data.</text>
</comment>
<evidence type="ECO:0000256" key="3">
    <source>
        <dbReference type="SAM" id="SignalP"/>
    </source>
</evidence>
<keyword evidence="2" id="KW-0964">Secreted</keyword>
<name>A0ABS7J9P9_9SPHN</name>
<dbReference type="Proteomes" id="UP000755104">
    <property type="component" value="Unassembled WGS sequence"/>
</dbReference>
<protein>
    <recommendedName>
        <fullName evidence="6">Gluconolactonase</fullName>
    </recommendedName>
</protein>
<dbReference type="SUPFAM" id="SSF63829">
    <property type="entry name" value="Calcium-dependent phosphotriesterase"/>
    <property type="match status" value="1"/>
</dbReference>
<sequence>MTKFSSFTSAIPVLLAMATPPLLAQERVEAEVYAETSEAISAIAYTSDKRFFFTYHPFFNPAVKVAERLPDGEIRPYPNKAWQVAREADGSLKNPGTYFNWVLAAREDGAGTLWILDSGQAEPRITPKLVAWDTKNSKLKQVIYLPDGVTLPESQHNDFAISIKHDLIVISDEGIATGPKGDKAALVVVNIRTGESRRVLQGTDFVMPDLDMPMVMDQGTPYEKTVPLFVGVDGIALDREEEWLYFTPLNKTSVFRINIARLADFSLTDKEIAANVEVYADKPANGGLTIDSAGNLYLAEAGTNTISVIPASTRQVRSYTSDKSMVWPDGINIGPDGYLYTAAAQVSLSSTFNGGETLNKPPYRIYRFKPLAEPLQGR</sequence>
<dbReference type="RefSeq" id="WP_221558265.1">
    <property type="nucleotide sequence ID" value="NZ_JAIGNO010000006.1"/>
</dbReference>
<dbReference type="Gene3D" id="2.120.10.30">
    <property type="entry name" value="TolB, C-terminal domain"/>
    <property type="match status" value="1"/>
</dbReference>
<dbReference type="InterPro" id="IPR011042">
    <property type="entry name" value="6-blade_b-propeller_TolB-like"/>
</dbReference>
<evidence type="ECO:0008006" key="6">
    <source>
        <dbReference type="Google" id="ProtNLM"/>
    </source>
</evidence>
<accession>A0ABS7J9P9</accession>
<dbReference type="Pfam" id="PF03022">
    <property type="entry name" value="MRJP"/>
    <property type="match status" value="1"/>
</dbReference>
<dbReference type="InterPro" id="IPR017996">
    <property type="entry name" value="MRJP/yellow-related"/>
</dbReference>
<evidence type="ECO:0000256" key="2">
    <source>
        <dbReference type="ARBA" id="ARBA00022525"/>
    </source>
</evidence>
<organism evidence="4 5">
    <name type="scientific">Qipengyuania qiaonensis</name>
    <dbReference type="NCBI Taxonomy" id="2867240"/>
    <lineage>
        <taxon>Bacteria</taxon>
        <taxon>Pseudomonadati</taxon>
        <taxon>Pseudomonadota</taxon>
        <taxon>Alphaproteobacteria</taxon>
        <taxon>Sphingomonadales</taxon>
        <taxon>Erythrobacteraceae</taxon>
        <taxon>Qipengyuania</taxon>
    </lineage>
</organism>
<keyword evidence="3" id="KW-0732">Signal</keyword>
<feature type="chain" id="PRO_5046544842" description="Gluconolactonase" evidence="3">
    <location>
        <begin position="25"/>
        <end position="378"/>
    </location>
</feature>
<gene>
    <name evidence="4" type="ORF">K3174_10705</name>
</gene>
<comment type="subcellular location">
    <subcellularLocation>
        <location evidence="1">Secreted</location>
    </subcellularLocation>
</comment>
<evidence type="ECO:0000313" key="4">
    <source>
        <dbReference type="EMBL" id="MBX7483001.1"/>
    </source>
</evidence>
<evidence type="ECO:0000313" key="5">
    <source>
        <dbReference type="Proteomes" id="UP000755104"/>
    </source>
</evidence>
<dbReference type="PANTHER" id="PTHR10009:SF18">
    <property type="entry name" value="PROTEIN YELLOW-LIKE PROTEIN"/>
    <property type="match status" value="1"/>
</dbReference>
<proteinExistence type="predicted"/>
<reference evidence="4 5" key="1">
    <citation type="submission" date="2021-08" db="EMBL/GenBank/DDBJ databases">
        <title>Comparative Genomics Analysis of the Genus Qipengyuania Reveals Extensive Genetic Diversity and Metabolic Versatility, Including the Description of Fifteen Novel Species.</title>
        <authorList>
            <person name="Liu Y."/>
        </authorList>
    </citation>
    <scope>NUCLEOTIDE SEQUENCE [LARGE SCALE GENOMIC DNA]</scope>
    <source>
        <strain evidence="4 5">6D47A</strain>
    </source>
</reference>
<feature type="signal peptide" evidence="3">
    <location>
        <begin position="1"/>
        <end position="24"/>
    </location>
</feature>